<dbReference type="InterPro" id="IPR015927">
    <property type="entry name" value="Peptidase_S24_S26A/B/C"/>
</dbReference>
<comment type="caution">
    <text evidence="9">The sequence shown here is derived from an EMBL/GenBank/DDBJ whole genome shotgun (WGS) entry which is preliminary data.</text>
</comment>
<feature type="domain" description="HTH cro/C1-type" evidence="8">
    <location>
        <begin position="9"/>
        <end position="63"/>
    </location>
</feature>
<dbReference type="Pfam" id="PF00717">
    <property type="entry name" value="Peptidase_S24"/>
    <property type="match status" value="1"/>
</dbReference>
<evidence type="ECO:0000313" key="9">
    <source>
        <dbReference type="EMBL" id="TWW09303.1"/>
    </source>
</evidence>
<evidence type="ECO:0000259" key="8">
    <source>
        <dbReference type="PROSITE" id="PS50943"/>
    </source>
</evidence>
<dbReference type="Gene3D" id="2.10.109.10">
    <property type="entry name" value="Umud Fragment, subunit A"/>
    <property type="match status" value="1"/>
</dbReference>
<organism evidence="9 10">
    <name type="scientific">Planctomyces bekefii</name>
    <dbReference type="NCBI Taxonomy" id="1653850"/>
    <lineage>
        <taxon>Bacteria</taxon>
        <taxon>Pseudomonadati</taxon>
        <taxon>Planctomycetota</taxon>
        <taxon>Planctomycetia</taxon>
        <taxon>Planctomycetales</taxon>
        <taxon>Planctomycetaceae</taxon>
        <taxon>Planctomyces</taxon>
    </lineage>
</organism>
<reference evidence="9 10" key="2">
    <citation type="submission" date="2019-08" db="EMBL/GenBank/DDBJ databases">
        <authorList>
            <person name="Henke P."/>
        </authorList>
    </citation>
    <scope>NUCLEOTIDE SEQUENCE [LARGE SCALE GENOMIC DNA]</scope>
    <source>
        <strain evidence="9">Phe10_nw2017</strain>
    </source>
</reference>
<keyword evidence="2" id="KW-0227">DNA damage</keyword>
<dbReference type="InterPro" id="IPR050077">
    <property type="entry name" value="LexA_repressor"/>
</dbReference>
<dbReference type="GO" id="GO:0016787">
    <property type="term" value="F:hydrolase activity"/>
    <property type="evidence" value="ECO:0007669"/>
    <property type="project" value="UniProtKB-KW"/>
</dbReference>
<dbReference type="SUPFAM" id="SSF47413">
    <property type="entry name" value="lambda repressor-like DNA-binding domains"/>
    <property type="match status" value="1"/>
</dbReference>
<dbReference type="Proteomes" id="UP000321083">
    <property type="component" value="Unassembled WGS sequence"/>
</dbReference>
<evidence type="ECO:0000256" key="6">
    <source>
        <dbReference type="ARBA" id="ARBA00023236"/>
    </source>
</evidence>
<dbReference type="GO" id="GO:0006355">
    <property type="term" value="P:regulation of DNA-templated transcription"/>
    <property type="evidence" value="ECO:0007669"/>
    <property type="project" value="InterPro"/>
</dbReference>
<dbReference type="GO" id="GO:0006281">
    <property type="term" value="P:DNA repair"/>
    <property type="evidence" value="ECO:0007669"/>
    <property type="project" value="UniProtKB-KW"/>
</dbReference>
<dbReference type="SMART" id="SM00530">
    <property type="entry name" value="HTH_XRE"/>
    <property type="match status" value="1"/>
</dbReference>
<dbReference type="EMBL" id="SRHE01000315">
    <property type="protein sequence ID" value="TWW09303.1"/>
    <property type="molecule type" value="Genomic_DNA"/>
</dbReference>
<gene>
    <name evidence="9" type="ORF">E3A20_15660</name>
</gene>
<proteinExistence type="inferred from homology"/>
<reference evidence="9 10" key="1">
    <citation type="submission" date="2019-08" db="EMBL/GenBank/DDBJ databases">
        <title>100 year-old enigma solved: identification of Planctomyces bekefii, the type genus and species of the phylum Planctomycetes.</title>
        <authorList>
            <person name="Svetlana D.N."/>
            <person name="Overmann J."/>
        </authorList>
    </citation>
    <scope>NUCLEOTIDE SEQUENCE [LARGE SCALE GENOMIC DNA]</scope>
    <source>
        <strain evidence="9">Phe10_nw2017</strain>
    </source>
</reference>
<dbReference type="InterPro" id="IPR010982">
    <property type="entry name" value="Lambda_DNA-bd_dom_sf"/>
</dbReference>
<name>A0A5C6M544_9PLAN</name>
<dbReference type="PANTHER" id="PTHR33516:SF2">
    <property type="entry name" value="LEXA REPRESSOR-RELATED"/>
    <property type="match status" value="1"/>
</dbReference>
<evidence type="ECO:0000256" key="5">
    <source>
        <dbReference type="ARBA" id="ARBA00023204"/>
    </source>
</evidence>
<comment type="similarity">
    <text evidence="1 7">Belongs to the peptidase S24 family.</text>
</comment>
<evidence type="ECO:0000256" key="4">
    <source>
        <dbReference type="ARBA" id="ARBA00022813"/>
    </source>
</evidence>
<keyword evidence="4 7" id="KW-0068">Autocatalytic cleavage</keyword>
<dbReference type="Pfam" id="PF01381">
    <property type="entry name" value="HTH_3"/>
    <property type="match status" value="1"/>
</dbReference>
<evidence type="ECO:0000256" key="3">
    <source>
        <dbReference type="ARBA" id="ARBA00022801"/>
    </source>
</evidence>
<dbReference type="InterPro" id="IPR039418">
    <property type="entry name" value="LexA-like"/>
</dbReference>
<protein>
    <recommendedName>
        <fullName evidence="8">HTH cro/C1-type domain-containing protein</fullName>
    </recommendedName>
</protein>
<keyword evidence="10" id="KW-1185">Reference proteome</keyword>
<dbReference type="PRINTS" id="PR00726">
    <property type="entry name" value="LEXASERPTASE"/>
</dbReference>
<keyword evidence="3 7" id="KW-0378">Hydrolase</keyword>
<dbReference type="GO" id="GO:0003677">
    <property type="term" value="F:DNA binding"/>
    <property type="evidence" value="ECO:0007669"/>
    <property type="project" value="InterPro"/>
</dbReference>
<accession>A0A5C6M544</accession>
<dbReference type="GO" id="GO:0009432">
    <property type="term" value="P:SOS response"/>
    <property type="evidence" value="ECO:0007669"/>
    <property type="project" value="UniProtKB-KW"/>
</dbReference>
<keyword evidence="5" id="KW-0234">DNA repair</keyword>
<dbReference type="CDD" id="cd06529">
    <property type="entry name" value="S24_LexA-like"/>
    <property type="match status" value="1"/>
</dbReference>
<dbReference type="PANTHER" id="PTHR33516">
    <property type="entry name" value="LEXA REPRESSOR"/>
    <property type="match status" value="1"/>
</dbReference>
<evidence type="ECO:0000256" key="1">
    <source>
        <dbReference type="ARBA" id="ARBA00007484"/>
    </source>
</evidence>
<dbReference type="InterPro" id="IPR001387">
    <property type="entry name" value="Cro/C1-type_HTH"/>
</dbReference>
<keyword evidence="6" id="KW-0742">SOS response</keyword>
<evidence type="ECO:0000256" key="2">
    <source>
        <dbReference type="ARBA" id="ARBA00022763"/>
    </source>
</evidence>
<dbReference type="AlphaFoldDB" id="A0A5C6M544"/>
<dbReference type="InterPro" id="IPR036286">
    <property type="entry name" value="LexA/Signal_pep-like_sf"/>
</dbReference>
<sequence>MTGGIGAVIRQLRQSRGLTLRQLAAQLDIHFSHLSKIENGRDQPGRAVLNRVAQVLQVDLDVLLGEAGRQERPFRVLGRIAAGVPMDAIENVETFDLTRVFDPQDHFLLRVQGDSMILDGINDGDLAIIRHAQTARNGQTVAAVVDDEQATLKRYRQEGDVVVLIPANERMQPMRYAAGRVRVCGVLTGLVRTLVR</sequence>
<dbReference type="SUPFAM" id="SSF51306">
    <property type="entry name" value="LexA/Signal peptidase"/>
    <property type="match status" value="1"/>
</dbReference>
<dbReference type="CDD" id="cd00093">
    <property type="entry name" value="HTH_XRE"/>
    <property type="match status" value="1"/>
</dbReference>
<dbReference type="Gene3D" id="1.10.260.40">
    <property type="entry name" value="lambda repressor-like DNA-binding domains"/>
    <property type="match status" value="1"/>
</dbReference>
<dbReference type="PROSITE" id="PS50943">
    <property type="entry name" value="HTH_CROC1"/>
    <property type="match status" value="1"/>
</dbReference>
<evidence type="ECO:0000256" key="7">
    <source>
        <dbReference type="RuleBase" id="RU003991"/>
    </source>
</evidence>
<evidence type="ECO:0000313" key="10">
    <source>
        <dbReference type="Proteomes" id="UP000321083"/>
    </source>
</evidence>
<dbReference type="InterPro" id="IPR006197">
    <property type="entry name" value="Peptidase_S24_LexA"/>
</dbReference>